<accession>A0ABV7D5C8</accession>
<dbReference type="InterPro" id="IPR002410">
    <property type="entry name" value="Peptidase_S33"/>
</dbReference>
<organism evidence="9 10">
    <name type="scientific">Kordiimonas pumila</name>
    <dbReference type="NCBI Taxonomy" id="2161677"/>
    <lineage>
        <taxon>Bacteria</taxon>
        <taxon>Pseudomonadati</taxon>
        <taxon>Pseudomonadota</taxon>
        <taxon>Alphaproteobacteria</taxon>
        <taxon>Kordiimonadales</taxon>
        <taxon>Kordiimonadaceae</taxon>
        <taxon>Kordiimonas</taxon>
    </lineage>
</organism>
<dbReference type="RefSeq" id="WP_194214232.1">
    <property type="nucleotide sequence ID" value="NZ_CP061205.1"/>
</dbReference>
<dbReference type="Gene3D" id="3.40.50.1820">
    <property type="entry name" value="alpha/beta hydrolase"/>
    <property type="match status" value="1"/>
</dbReference>
<dbReference type="GO" id="GO:0016787">
    <property type="term" value="F:hydrolase activity"/>
    <property type="evidence" value="ECO:0007669"/>
    <property type="project" value="UniProtKB-KW"/>
</dbReference>
<sequence length="384" mass="42786">MLKILKGCGLAIVLTAGWSTVCAGVGVDEQAATYTRQYVQEIIGKFRHIPTPHAVEELIPVEVGGIQQWISVRGRDRRNPVLLFIHGGPGSPEMPTSWLYQGPWEEYFTVVQWDQRGAGKTSTINNPEIVTPTITMDRMVADGEEMVSLLRKRYNKEKIFILGHSWGTVMGLKIAEHHPEWLHAYIGMGQAINGPQNEQVGYAFALRSAKEAHNLQAIEELTAISPYPSPDGPTPLEHIVTQRKWLGYYGGMTWGRTSFDYEANVPLLSPDYTDDDLASSSQATMYSLIQLIPALSKLSLDGITKIECPIFIFAGRYDYATPSEIAAQWFKGLTAPQKKLFWFESSAHMMQLEQPGKLLMHLVQDIRPLAADVGDVAPEISKSE</sequence>
<dbReference type="EC" id="3.4.11.5" evidence="2"/>
<comment type="catalytic activity">
    <reaction evidence="1">
        <text>Release of N-terminal proline from a peptide.</text>
        <dbReference type="EC" id="3.4.11.5"/>
    </reaction>
</comment>
<evidence type="ECO:0000256" key="3">
    <source>
        <dbReference type="ARBA" id="ARBA00021843"/>
    </source>
</evidence>
<name>A0ABV7D5C8_9PROT</name>
<comment type="caution">
    <text evidence="9">The sequence shown here is derived from an EMBL/GenBank/DDBJ whole genome shotgun (WGS) entry which is preliminary data.</text>
</comment>
<evidence type="ECO:0000313" key="10">
    <source>
        <dbReference type="Proteomes" id="UP001595444"/>
    </source>
</evidence>
<dbReference type="PRINTS" id="PR00793">
    <property type="entry name" value="PROAMNOPTASE"/>
</dbReference>
<dbReference type="InterPro" id="IPR022742">
    <property type="entry name" value="Hydrolase_4"/>
</dbReference>
<feature type="domain" description="Serine aminopeptidase S33" evidence="8">
    <location>
        <begin position="108"/>
        <end position="354"/>
    </location>
</feature>
<evidence type="ECO:0000256" key="1">
    <source>
        <dbReference type="ARBA" id="ARBA00001585"/>
    </source>
</evidence>
<evidence type="ECO:0000256" key="4">
    <source>
        <dbReference type="ARBA" id="ARBA00022490"/>
    </source>
</evidence>
<evidence type="ECO:0000256" key="7">
    <source>
        <dbReference type="SAM" id="SignalP"/>
    </source>
</evidence>
<gene>
    <name evidence="9" type="ORF">ACFOKA_08195</name>
</gene>
<evidence type="ECO:0000256" key="6">
    <source>
        <dbReference type="ARBA" id="ARBA00029605"/>
    </source>
</evidence>
<keyword evidence="10" id="KW-1185">Reference proteome</keyword>
<reference evidence="10" key="1">
    <citation type="journal article" date="2019" name="Int. J. Syst. Evol. Microbiol.">
        <title>The Global Catalogue of Microorganisms (GCM) 10K type strain sequencing project: providing services to taxonomists for standard genome sequencing and annotation.</title>
        <authorList>
            <consortium name="The Broad Institute Genomics Platform"/>
            <consortium name="The Broad Institute Genome Sequencing Center for Infectious Disease"/>
            <person name="Wu L."/>
            <person name="Ma J."/>
        </authorList>
    </citation>
    <scope>NUCLEOTIDE SEQUENCE [LARGE SCALE GENOMIC DNA]</scope>
    <source>
        <strain evidence="10">KCTC 62164</strain>
    </source>
</reference>
<dbReference type="PANTHER" id="PTHR43722:SF1">
    <property type="entry name" value="PROLINE IMINOPEPTIDASE"/>
    <property type="match status" value="1"/>
</dbReference>
<dbReference type="SUPFAM" id="SSF53474">
    <property type="entry name" value="alpha/beta-Hydrolases"/>
    <property type="match status" value="1"/>
</dbReference>
<evidence type="ECO:0000313" key="9">
    <source>
        <dbReference type="EMBL" id="MFC3051882.1"/>
    </source>
</evidence>
<keyword evidence="5 9" id="KW-0378">Hydrolase</keyword>
<dbReference type="EMBL" id="JBHRSL010000005">
    <property type="protein sequence ID" value="MFC3051882.1"/>
    <property type="molecule type" value="Genomic_DNA"/>
</dbReference>
<dbReference type="InterPro" id="IPR005944">
    <property type="entry name" value="Pro_iminopeptidase"/>
</dbReference>
<keyword evidence="7" id="KW-0732">Signal</keyword>
<keyword evidence="4" id="KW-0963">Cytoplasm</keyword>
<proteinExistence type="predicted"/>
<dbReference type="Proteomes" id="UP001595444">
    <property type="component" value="Unassembled WGS sequence"/>
</dbReference>
<protein>
    <recommendedName>
        <fullName evidence="3">Proline iminopeptidase</fullName>
        <ecNumber evidence="2">3.4.11.5</ecNumber>
    </recommendedName>
    <alternativeName>
        <fullName evidence="6">Prolyl aminopeptidase</fullName>
    </alternativeName>
</protein>
<evidence type="ECO:0000256" key="2">
    <source>
        <dbReference type="ARBA" id="ARBA00012568"/>
    </source>
</evidence>
<evidence type="ECO:0000256" key="5">
    <source>
        <dbReference type="ARBA" id="ARBA00022801"/>
    </source>
</evidence>
<evidence type="ECO:0000259" key="8">
    <source>
        <dbReference type="Pfam" id="PF12146"/>
    </source>
</evidence>
<dbReference type="Pfam" id="PF12146">
    <property type="entry name" value="Hydrolase_4"/>
    <property type="match status" value="1"/>
</dbReference>
<dbReference type="PANTHER" id="PTHR43722">
    <property type="entry name" value="PROLINE IMINOPEPTIDASE"/>
    <property type="match status" value="1"/>
</dbReference>
<dbReference type="InterPro" id="IPR029058">
    <property type="entry name" value="AB_hydrolase_fold"/>
</dbReference>
<feature type="signal peptide" evidence="7">
    <location>
        <begin position="1"/>
        <end position="23"/>
    </location>
</feature>
<feature type="chain" id="PRO_5045573043" description="Proline iminopeptidase" evidence="7">
    <location>
        <begin position="24"/>
        <end position="384"/>
    </location>
</feature>